<gene>
    <name evidence="1" type="ORF">Anapl_00964</name>
</gene>
<dbReference type="Proteomes" id="UP000296049">
    <property type="component" value="Unassembled WGS sequence"/>
</dbReference>
<organism evidence="1 2">
    <name type="scientific">Anas platyrhynchos</name>
    <name type="common">Mallard</name>
    <name type="synonym">Anas boschas</name>
    <dbReference type="NCBI Taxonomy" id="8839"/>
    <lineage>
        <taxon>Eukaryota</taxon>
        <taxon>Metazoa</taxon>
        <taxon>Chordata</taxon>
        <taxon>Craniata</taxon>
        <taxon>Vertebrata</taxon>
        <taxon>Euteleostomi</taxon>
        <taxon>Archelosauria</taxon>
        <taxon>Archosauria</taxon>
        <taxon>Dinosauria</taxon>
        <taxon>Saurischia</taxon>
        <taxon>Theropoda</taxon>
        <taxon>Coelurosauria</taxon>
        <taxon>Aves</taxon>
        <taxon>Neognathae</taxon>
        <taxon>Galloanserae</taxon>
        <taxon>Anseriformes</taxon>
        <taxon>Anatidae</taxon>
        <taxon>Anatinae</taxon>
        <taxon>Anas</taxon>
    </lineage>
</organism>
<protein>
    <submittedName>
        <fullName evidence="1">Uncharacterized protein</fullName>
    </submittedName>
</protein>
<dbReference type="EMBL" id="KB743005">
    <property type="protein sequence ID" value="EOB02071.1"/>
    <property type="molecule type" value="Genomic_DNA"/>
</dbReference>
<dbReference type="AlphaFoldDB" id="R0JWY1"/>
<keyword evidence="2" id="KW-1185">Reference proteome</keyword>
<reference evidence="2" key="1">
    <citation type="journal article" date="2013" name="Nat. Genet.">
        <title>The duck genome and transcriptome provide insight into an avian influenza virus reservoir species.</title>
        <authorList>
            <person name="Huang Y."/>
            <person name="Li Y."/>
            <person name="Burt D.W."/>
            <person name="Chen H."/>
            <person name="Zhang Y."/>
            <person name="Qian W."/>
            <person name="Kim H."/>
            <person name="Gan S."/>
            <person name="Zhao Y."/>
            <person name="Li J."/>
            <person name="Yi K."/>
            <person name="Feng H."/>
            <person name="Zhu P."/>
            <person name="Li B."/>
            <person name="Liu Q."/>
            <person name="Fairley S."/>
            <person name="Magor K.E."/>
            <person name="Du Z."/>
            <person name="Hu X."/>
            <person name="Goodman L."/>
            <person name="Tafer H."/>
            <person name="Vignal A."/>
            <person name="Lee T."/>
            <person name="Kim K.W."/>
            <person name="Sheng Z."/>
            <person name="An Y."/>
            <person name="Searle S."/>
            <person name="Herrero J."/>
            <person name="Groenen M.A."/>
            <person name="Crooijmans R.P."/>
            <person name="Faraut T."/>
            <person name="Cai Q."/>
            <person name="Webster R.G."/>
            <person name="Aldridge J.R."/>
            <person name="Warren W.C."/>
            <person name="Bartschat S."/>
            <person name="Kehr S."/>
            <person name="Marz M."/>
            <person name="Stadler P.F."/>
            <person name="Smith J."/>
            <person name="Kraus R.H."/>
            <person name="Zhao Y."/>
            <person name="Ren L."/>
            <person name="Fei J."/>
            <person name="Morisson M."/>
            <person name="Kaiser P."/>
            <person name="Griffin D.K."/>
            <person name="Rao M."/>
            <person name="Pitel F."/>
            <person name="Wang J."/>
            <person name="Li N."/>
        </authorList>
    </citation>
    <scope>NUCLEOTIDE SEQUENCE [LARGE SCALE GENOMIC DNA]</scope>
</reference>
<sequence>MTFTGELVSPRLTGRNRLCRHTGELRKSDVCATGAKSGTAKIHYHEISAHKEQFAITTDGKNGHCPMAQTGAVLQTPWPCGWFAPGAPGWALRSGLSASANAFRAAAGGCDRLDAGSCESLLGAHRFEQRPKDGALGLLVENVS</sequence>
<evidence type="ECO:0000313" key="1">
    <source>
        <dbReference type="EMBL" id="EOB02071.1"/>
    </source>
</evidence>
<accession>R0JWY1</accession>
<evidence type="ECO:0000313" key="2">
    <source>
        <dbReference type="Proteomes" id="UP000296049"/>
    </source>
</evidence>
<proteinExistence type="predicted"/>
<name>R0JWY1_ANAPL</name>